<evidence type="ECO:0008006" key="4">
    <source>
        <dbReference type="Google" id="ProtNLM"/>
    </source>
</evidence>
<keyword evidence="1" id="KW-0472">Membrane</keyword>
<keyword evidence="1" id="KW-0812">Transmembrane</keyword>
<gene>
    <name evidence="2" type="ORF">Rhe02_83700</name>
</gene>
<feature type="transmembrane region" description="Helical" evidence="1">
    <location>
        <begin position="49"/>
        <end position="70"/>
    </location>
</feature>
<feature type="transmembrane region" description="Helical" evidence="1">
    <location>
        <begin position="82"/>
        <end position="104"/>
    </location>
</feature>
<reference evidence="2" key="1">
    <citation type="submission" date="2021-01" db="EMBL/GenBank/DDBJ databases">
        <title>Whole genome shotgun sequence of Rhizocola hellebori NBRC 109834.</title>
        <authorList>
            <person name="Komaki H."/>
            <person name="Tamura T."/>
        </authorList>
    </citation>
    <scope>NUCLEOTIDE SEQUENCE</scope>
    <source>
        <strain evidence="2">NBRC 109834</strain>
    </source>
</reference>
<dbReference type="Proteomes" id="UP000612899">
    <property type="component" value="Unassembled WGS sequence"/>
</dbReference>
<evidence type="ECO:0000256" key="1">
    <source>
        <dbReference type="SAM" id="Phobius"/>
    </source>
</evidence>
<feature type="transmembrane region" description="Helical" evidence="1">
    <location>
        <begin position="14"/>
        <end position="37"/>
    </location>
</feature>
<protein>
    <recommendedName>
        <fullName evidence="4">DUF2637 domain-containing protein</fullName>
    </recommendedName>
</protein>
<sequence>MRTYTPAPETRGRVWAYAGAILGGGISLSSNVAYSYLPPAGASADWAPHPMAVVFAAAWPVLLFVALEILVRVNWRRGFWGIFARAGALTPIIVITGLVSWRHIRGMLLHHGEDQIVAALGPLAVDGLMLISTVALFVINLNVHEAIRLAATAEQMTPVLHTPVTPATTDRETGPDIPESLRSTARFAVTNHQSRYGEPPTPGQLAQVMNIPDVVASQLLADLDPAPVLNGQLTGGSR</sequence>
<proteinExistence type="predicted"/>
<organism evidence="2 3">
    <name type="scientific">Rhizocola hellebori</name>
    <dbReference type="NCBI Taxonomy" id="1392758"/>
    <lineage>
        <taxon>Bacteria</taxon>
        <taxon>Bacillati</taxon>
        <taxon>Actinomycetota</taxon>
        <taxon>Actinomycetes</taxon>
        <taxon>Micromonosporales</taxon>
        <taxon>Micromonosporaceae</taxon>
        <taxon>Rhizocola</taxon>
    </lineage>
</organism>
<name>A0A8J3VLM5_9ACTN</name>
<dbReference type="AlphaFoldDB" id="A0A8J3VLM5"/>
<comment type="caution">
    <text evidence="2">The sequence shown here is derived from an EMBL/GenBank/DDBJ whole genome shotgun (WGS) entry which is preliminary data.</text>
</comment>
<feature type="transmembrane region" description="Helical" evidence="1">
    <location>
        <begin position="116"/>
        <end position="139"/>
    </location>
</feature>
<keyword evidence="1" id="KW-1133">Transmembrane helix</keyword>
<keyword evidence="3" id="KW-1185">Reference proteome</keyword>
<evidence type="ECO:0000313" key="3">
    <source>
        <dbReference type="Proteomes" id="UP000612899"/>
    </source>
</evidence>
<dbReference type="RefSeq" id="WP_203914018.1">
    <property type="nucleotide sequence ID" value="NZ_BONY01000090.1"/>
</dbReference>
<dbReference type="EMBL" id="BONY01000090">
    <property type="protein sequence ID" value="GIH10303.1"/>
    <property type="molecule type" value="Genomic_DNA"/>
</dbReference>
<evidence type="ECO:0000313" key="2">
    <source>
        <dbReference type="EMBL" id="GIH10303.1"/>
    </source>
</evidence>
<accession>A0A8J3VLM5</accession>